<dbReference type="eggNOG" id="KOG1963">
    <property type="taxonomic scope" value="Eukaryota"/>
</dbReference>
<evidence type="ECO:0000256" key="4">
    <source>
        <dbReference type="ARBA" id="ARBA00022574"/>
    </source>
</evidence>
<dbReference type="HOGENOM" id="CLU_005417_0_1_1"/>
<evidence type="ECO:0000256" key="6">
    <source>
        <dbReference type="ARBA" id="ARBA00023163"/>
    </source>
</evidence>
<evidence type="ECO:0000256" key="3">
    <source>
        <dbReference type="ARBA" id="ARBA00022552"/>
    </source>
</evidence>
<keyword evidence="3" id="KW-0698">rRNA processing</keyword>
<evidence type="ECO:0000256" key="7">
    <source>
        <dbReference type="ARBA" id="ARBA00023242"/>
    </source>
</evidence>
<proteinExistence type="predicted"/>
<dbReference type="PhylomeDB" id="S8AX30"/>
<dbReference type="SUPFAM" id="SSF50978">
    <property type="entry name" value="WD40 repeat-like"/>
    <property type="match status" value="1"/>
</dbReference>
<dbReference type="Pfam" id="PF23869">
    <property type="entry name" value="Beta-prop_WDR75_1st"/>
    <property type="match status" value="1"/>
</dbReference>
<keyword evidence="12" id="KW-1185">Reference proteome</keyword>
<evidence type="ECO:0000256" key="5">
    <source>
        <dbReference type="ARBA" id="ARBA00022737"/>
    </source>
</evidence>
<dbReference type="OrthoDB" id="4096at2759"/>
<dbReference type="InterPro" id="IPR057644">
    <property type="entry name" value="Beta-prop_WDR75_2nd"/>
</dbReference>
<dbReference type="GO" id="GO:0003723">
    <property type="term" value="F:RNA binding"/>
    <property type="evidence" value="ECO:0007669"/>
    <property type="project" value="InterPro"/>
</dbReference>
<gene>
    <name evidence="11" type="ORF">PDE_05820</name>
</gene>
<keyword evidence="5" id="KW-0677">Repeat</keyword>
<dbReference type="SMART" id="SM00320">
    <property type="entry name" value="WD40"/>
    <property type="match status" value="3"/>
</dbReference>
<dbReference type="PANTHER" id="PTHR44215:SF1">
    <property type="entry name" value="WD REPEAT-CONTAINING PROTEIN 75"/>
    <property type="match status" value="1"/>
</dbReference>
<dbReference type="Proteomes" id="UP000019376">
    <property type="component" value="Unassembled WGS sequence"/>
</dbReference>
<dbReference type="EMBL" id="KB644412">
    <property type="protein sequence ID" value="EPS30868.1"/>
    <property type="molecule type" value="Genomic_DNA"/>
</dbReference>
<dbReference type="InterPro" id="IPR053826">
    <property type="entry name" value="WDR75"/>
</dbReference>
<feature type="domain" description="WD repeat-containing protein 75 second beta-propeller" evidence="10">
    <location>
        <begin position="535"/>
        <end position="664"/>
    </location>
</feature>
<dbReference type="GO" id="GO:2000234">
    <property type="term" value="P:positive regulation of rRNA processing"/>
    <property type="evidence" value="ECO:0007669"/>
    <property type="project" value="TreeGrafter"/>
</dbReference>
<keyword evidence="2" id="KW-0690">Ribosome biogenesis</keyword>
<sequence>MAPSQSAKQQKRSRASDAAEKVSKSGAERTKRRRTSDVNDEQSLVKSNESVANEATALDVTLSRELKEQKKAAPWSFSRPVGGRYRNLDPVMTEDEAYLFVGLDTAVQVFATATSRLLRTLQMEAGQKVVGYQLCPIESAVLYIFTSGFVTKWDWDSGKRLARWGTDATTVALDLSVPKSRTQPLSYSIVTSRDGKRQILINALGEKKLAGVCILTTTEAISSIKVASSGRVVVACDGAHIFLGHASEVDIESPESVQFSWREATLPASATCFHLRENSDESQASSHPVVDLAVGQVGGYILAYQDILSTLFIQPGEKKSSPRKLHWHRGAVSSVRWSRDGNYLISGGQESVLVLWQLDTGRKQFLPHLSSPICNIVVSPSGNSYIVKLADNSVMVLSARELQPSANVTGLQLSTEVSSYKDSSIQRPYGAVATLHPQHPERLMVTVPASYHISQQGHHRPSSAVLQTFDIRSNYHISRQALARTNATTLDIGPDGAPIVAPDVSQMDVSQDGKWMASVDSWTPNPQDVEALTYTTSQKEFATSHPEVYLKFWKWNASNDSWELVTRIDGPHFRDSRNAAVLGLEARPFSHEFATLGADAFLRVWSPSSRHRSGLTTDASKQNLDTWKCRSVVDLNAFVKTSNQTVEAGCMSFSEDGSVLAVCLPSATGTSDGLVLLVDVRDGGIHYRRTGVFSGKPYSAKFLGKHLIVASSGSVSVWDAVDDVVKPIKLIENTSPSETPFQTMIAVNSRTNTFAVALRSGGSSSNPQKKRRKARYHIQIYDVSSLEMTFRETLASSPLSLLSDTYTGDYIIIDSTATVQRLGCLEKTTQKTTQPREVTSQLNSGLASIFSQSHERSAVIPVIEEDTSSSQNKALATVFGETPAFSLPSMNVLFRNVVQTLGTN</sequence>
<feature type="compositionally biased region" description="Basic and acidic residues" evidence="9">
    <location>
        <begin position="14"/>
        <end position="29"/>
    </location>
</feature>
<dbReference type="PROSITE" id="PS50082">
    <property type="entry name" value="WD_REPEATS_2"/>
    <property type="match status" value="1"/>
</dbReference>
<protein>
    <recommendedName>
        <fullName evidence="10">WD repeat-containing protein 75 second beta-propeller domain-containing protein</fullName>
    </recommendedName>
</protein>
<dbReference type="GO" id="GO:0045943">
    <property type="term" value="P:positive regulation of transcription by RNA polymerase I"/>
    <property type="evidence" value="ECO:0007669"/>
    <property type="project" value="InterPro"/>
</dbReference>
<dbReference type="Pfam" id="PF23769">
    <property type="entry name" value="Beta-prop_WDR75_2nd"/>
    <property type="match status" value="1"/>
</dbReference>
<dbReference type="InterPro" id="IPR015943">
    <property type="entry name" value="WD40/YVTN_repeat-like_dom_sf"/>
</dbReference>
<evidence type="ECO:0000256" key="8">
    <source>
        <dbReference type="PROSITE-ProRule" id="PRU00221"/>
    </source>
</evidence>
<dbReference type="InterPro" id="IPR036322">
    <property type="entry name" value="WD40_repeat_dom_sf"/>
</dbReference>
<name>S8AX30_PENO1</name>
<feature type="repeat" description="WD" evidence="8">
    <location>
        <begin position="325"/>
        <end position="366"/>
    </location>
</feature>
<dbReference type="AlphaFoldDB" id="S8AX30"/>
<evidence type="ECO:0000256" key="1">
    <source>
        <dbReference type="ARBA" id="ARBA00004604"/>
    </source>
</evidence>
<dbReference type="STRING" id="933388.S8AX30"/>
<dbReference type="SUPFAM" id="SSF50974">
    <property type="entry name" value="Nitrous oxide reductase, N-terminal domain"/>
    <property type="match status" value="1"/>
</dbReference>
<dbReference type="PANTHER" id="PTHR44215">
    <property type="entry name" value="WD REPEAT-CONTAINING PROTEIN 75"/>
    <property type="match status" value="1"/>
</dbReference>
<evidence type="ECO:0000256" key="2">
    <source>
        <dbReference type="ARBA" id="ARBA00022517"/>
    </source>
</evidence>
<feature type="region of interest" description="Disordered" evidence="9">
    <location>
        <begin position="1"/>
        <end position="50"/>
    </location>
</feature>
<evidence type="ECO:0000313" key="12">
    <source>
        <dbReference type="Proteomes" id="UP000019376"/>
    </source>
</evidence>
<dbReference type="InterPro" id="IPR011045">
    <property type="entry name" value="N2O_reductase_N"/>
</dbReference>
<comment type="subcellular location">
    <subcellularLocation>
        <location evidence="1">Nucleus</location>
        <location evidence="1">Nucleolus</location>
    </subcellularLocation>
</comment>
<dbReference type="InterPro" id="IPR001680">
    <property type="entry name" value="WD40_rpt"/>
</dbReference>
<reference evidence="11 12" key="1">
    <citation type="journal article" date="2013" name="PLoS ONE">
        <title>Genomic and secretomic analyses reveal unique features of the lignocellulolytic enzyme system of Penicillium decumbens.</title>
        <authorList>
            <person name="Liu G."/>
            <person name="Zhang L."/>
            <person name="Wei X."/>
            <person name="Zou G."/>
            <person name="Qin Y."/>
            <person name="Ma L."/>
            <person name="Li J."/>
            <person name="Zheng H."/>
            <person name="Wang S."/>
            <person name="Wang C."/>
            <person name="Xun L."/>
            <person name="Zhao G.-P."/>
            <person name="Zhou Z."/>
            <person name="Qu Y."/>
        </authorList>
    </citation>
    <scope>NUCLEOTIDE SEQUENCE [LARGE SCALE GENOMIC DNA]</scope>
    <source>
        <strain evidence="12">114-2 / CGMCC 5302</strain>
    </source>
</reference>
<organism evidence="11 12">
    <name type="scientific">Penicillium oxalicum (strain 114-2 / CGMCC 5302)</name>
    <name type="common">Penicillium decumbens</name>
    <dbReference type="NCBI Taxonomy" id="933388"/>
    <lineage>
        <taxon>Eukaryota</taxon>
        <taxon>Fungi</taxon>
        <taxon>Dikarya</taxon>
        <taxon>Ascomycota</taxon>
        <taxon>Pezizomycotina</taxon>
        <taxon>Eurotiomycetes</taxon>
        <taxon>Eurotiomycetidae</taxon>
        <taxon>Eurotiales</taxon>
        <taxon>Aspergillaceae</taxon>
        <taxon>Penicillium</taxon>
    </lineage>
</organism>
<dbReference type="Gene3D" id="2.130.10.10">
    <property type="entry name" value="YVTN repeat-like/Quinoprotein amine dehydrogenase"/>
    <property type="match status" value="2"/>
</dbReference>
<accession>S8AX30</accession>
<keyword evidence="4 8" id="KW-0853">WD repeat</keyword>
<dbReference type="GO" id="GO:0032040">
    <property type="term" value="C:small-subunit processome"/>
    <property type="evidence" value="ECO:0007669"/>
    <property type="project" value="InterPro"/>
</dbReference>
<evidence type="ECO:0000313" key="11">
    <source>
        <dbReference type="EMBL" id="EPS30868.1"/>
    </source>
</evidence>
<keyword evidence="6" id="KW-0804">Transcription</keyword>
<dbReference type="PROSITE" id="PS50294">
    <property type="entry name" value="WD_REPEATS_REGION"/>
    <property type="match status" value="1"/>
</dbReference>
<dbReference type="GO" id="GO:0006364">
    <property type="term" value="P:rRNA processing"/>
    <property type="evidence" value="ECO:0007669"/>
    <property type="project" value="UniProtKB-KW"/>
</dbReference>
<evidence type="ECO:0000256" key="9">
    <source>
        <dbReference type="SAM" id="MobiDB-lite"/>
    </source>
</evidence>
<keyword evidence="7" id="KW-0539">Nucleus</keyword>
<feature type="compositionally biased region" description="Polar residues" evidence="9">
    <location>
        <begin position="41"/>
        <end position="50"/>
    </location>
</feature>
<evidence type="ECO:0000259" key="10">
    <source>
        <dbReference type="Pfam" id="PF23769"/>
    </source>
</evidence>